<gene>
    <name evidence="4" type="ORF">F444_02551</name>
</gene>
<feature type="domain" description="AB hydrolase-1" evidence="3">
    <location>
        <begin position="93"/>
        <end position="239"/>
    </location>
</feature>
<dbReference type="InterPro" id="IPR029058">
    <property type="entry name" value="AB_hydrolase_fold"/>
</dbReference>
<evidence type="ECO:0000313" key="4">
    <source>
        <dbReference type="EMBL" id="ETO83427.1"/>
    </source>
</evidence>
<dbReference type="GO" id="GO:0016020">
    <property type="term" value="C:membrane"/>
    <property type="evidence" value="ECO:0007669"/>
    <property type="project" value="TreeGrafter"/>
</dbReference>
<dbReference type="AlphaFoldDB" id="A0A081AX16"/>
<dbReference type="EMBL" id="ANJA01000508">
    <property type="protein sequence ID" value="ETO83427.1"/>
    <property type="molecule type" value="Genomic_DNA"/>
</dbReference>
<keyword evidence="2" id="KW-1133">Transmembrane helix</keyword>
<dbReference type="PRINTS" id="PR00111">
    <property type="entry name" value="ABHYDROLASE"/>
</dbReference>
<evidence type="ECO:0000256" key="1">
    <source>
        <dbReference type="SAM" id="MobiDB-lite"/>
    </source>
</evidence>
<feature type="transmembrane region" description="Helical" evidence="2">
    <location>
        <begin position="12"/>
        <end position="32"/>
    </location>
</feature>
<dbReference type="Pfam" id="PF00561">
    <property type="entry name" value="Abhydrolase_1"/>
    <property type="match status" value="1"/>
</dbReference>
<dbReference type="PANTHER" id="PTHR12277">
    <property type="entry name" value="ALPHA/BETA HYDROLASE DOMAIN-CONTAINING PROTEIN"/>
    <property type="match status" value="1"/>
</dbReference>
<organism evidence="4 5">
    <name type="scientific">Phytophthora nicotianae P1976</name>
    <dbReference type="NCBI Taxonomy" id="1317066"/>
    <lineage>
        <taxon>Eukaryota</taxon>
        <taxon>Sar</taxon>
        <taxon>Stramenopiles</taxon>
        <taxon>Oomycota</taxon>
        <taxon>Peronosporomycetes</taxon>
        <taxon>Peronosporales</taxon>
        <taxon>Peronosporaceae</taxon>
        <taxon>Phytophthora</taxon>
    </lineage>
</organism>
<keyword evidence="2" id="KW-0472">Membrane</keyword>
<dbReference type="OrthoDB" id="10249433at2759"/>
<name>A0A081AX16_PHYNI</name>
<keyword evidence="2" id="KW-0812">Transmembrane</keyword>
<dbReference type="Proteomes" id="UP000028582">
    <property type="component" value="Unassembled WGS sequence"/>
</dbReference>
<dbReference type="GO" id="GO:0008474">
    <property type="term" value="F:palmitoyl-(protein) hydrolase activity"/>
    <property type="evidence" value="ECO:0007669"/>
    <property type="project" value="TreeGrafter"/>
</dbReference>
<dbReference type="SUPFAM" id="SSF53474">
    <property type="entry name" value="alpha/beta-Hydrolases"/>
    <property type="match status" value="1"/>
</dbReference>
<dbReference type="Gene3D" id="3.40.50.1820">
    <property type="entry name" value="alpha/beta hydrolase"/>
    <property type="match status" value="1"/>
</dbReference>
<comment type="caution">
    <text evidence="4">The sequence shown here is derived from an EMBL/GenBank/DDBJ whole genome shotgun (WGS) entry which is preliminary data.</text>
</comment>
<reference evidence="4 5" key="1">
    <citation type="submission" date="2013-11" db="EMBL/GenBank/DDBJ databases">
        <title>The Genome Sequence of Phytophthora parasitica P1976.</title>
        <authorList>
            <consortium name="The Broad Institute Genomics Platform"/>
            <person name="Russ C."/>
            <person name="Tyler B."/>
            <person name="Panabieres F."/>
            <person name="Shan W."/>
            <person name="Tripathy S."/>
            <person name="Grunwald N."/>
            <person name="Machado M."/>
            <person name="Johnson C.S."/>
            <person name="Walker B."/>
            <person name="Young S."/>
            <person name="Zeng Q."/>
            <person name="Gargeya S."/>
            <person name="Fitzgerald M."/>
            <person name="Haas B."/>
            <person name="Abouelleil A."/>
            <person name="Allen A.W."/>
            <person name="Alvarado L."/>
            <person name="Arachchi H.M."/>
            <person name="Berlin A.M."/>
            <person name="Chapman S.B."/>
            <person name="Gainer-Dewar J."/>
            <person name="Goldberg J."/>
            <person name="Griggs A."/>
            <person name="Gujja S."/>
            <person name="Hansen M."/>
            <person name="Howarth C."/>
            <person name="Imamovic A."/>
            <person name="Ireland A."/>
            <person name="Larimer J."/>
            <person name="McCowan C."/>
            <person name="Murphy C."/>
            <person name="Pearson M."/>
            <person name="Poon T.W."/>
            <person name="Priest M."/>
            <person name="Roberts A."/>
            <person name="Saif S."/>
            <person name="Shea T."/>
            <person name="Sisk P."/>
            <person name="Sykes S."/>
            <person name="Wortman J."/>
            <person name="Nusbaum C."/>
            <person name="Birren B."/>
        </authorList>
    </citation>
    <scope>NUCLEOTIDE SEQUENCE [LARGE SCALE GENOMIC DNA]</scope>
    <source>
        <strain evidence="4 5">P1976</strain>
    </source>
</reference>
<evidence type="ECO:0000313" key="5">
    <source>
        <dbReference type="Proteomes" id="UP000028582"/>
    </source>
</evidence>
<evidence type="ECO:0000259" key="3">
    <source>
        <dbReference type="Pfam" id="PF00561"/>
    </source>
</evidence>
<sequence length="365" mass="40354">MTESSSLTSWLLSAAYTGGTLCVGALLLLYMYQDRLLYFPTIPGASKFTKDNPPGYRHPGEFSIDYEDLMIPCKDGVKINAWLMKQKEHTTRPTLIFFHGNAGSELIARILLHSVKTLILTIGLLAVDIGYRLPNAVQLFRKVGVNVLLVDYRGFGHSEGTPSEEGIKLDAEAVLDAMHARTDIDSSKLVAFGRSLGGAVSVYLAEKEPSRVAAVVLENTFLSISAMVDALMPFLSYVKPLVLRMDWNNERAIQKIKQPILFIAGMQDELVPHSHMEKLRSLAASSQRVVWFPVPGGTHNDSWLRGGDKYYSELRQFLDALGGDTTCLASDESSDENVSPPQEENAIPNMLQQPLLSSLKKPKIK</sequence>
<protein>
    <recommendedName>
        <fullName evidence="3">AB hydrolase-1 domain-containing protein</fullName>
    </recommendedName>
</protein>
<dbReference type="InterPro" id="IPR000073">
    <property type="entry name" value="AB_hydrolase_1"/>
</dbReference>
<accession>A0A081AX16</accession>
<feature type="region of interest" description="Disordered" evidence="1">
    <location>
        <begin position="329"/>
        <end position="365"/>
    </location>
</feature>
<dbReference type="PANTHER" id="PTHR12277:SF81">
    <property type="entry name" value="PROTEIN ABHD13"/>
    <property type="match status" value="1"/>
</dbReference>
<evidence type="ECO:0000256" key="2">
    <source>
        <dbReference type="SAM" id="Phobius"/>
    </source>
</evidence>
<proteinExistence type="predicted"/>